<dbReference type="EC" id="2.4.1.25" evidence="4"/>
<evidence type="ECO:0000256" key="2">
    <source>
        <dbReference type="ARBA" id="ARBA00004496"/>
    </source>
</evidence>
<evidence type="ECO:0000256" key="4">
    <source>
        <dbReference type="ARBA" id="ARBA00012560"/>
    </source>
</evidence>
<dbReference type="PROSITE" id="PS51166">
    <property type="entry name" value="CBM20"/>
    <property type="match status" value="1"/>
</dbReference>
<dbReference type="Pfam" id="PF02446">
    <property type="entry name" value="Glyco_hydro_77"/>
    <property type="match status" value="2"/>
</dbReference>
<evidence type="ECO:0000256" key="7">
    <source>
        <dbReference type="ARBA" id="ARBA00022676"/>
    </source>
</evidence>
<feature type="domain" description="CBM20" evidence="12">
    <location>
        <begin position="131"/>
        <end position="247"/>
    </location>
</feature>
<evidence type="ECO:0000313" key="13">
    <source>
        <dbReference type="EMBL" id="MCF2564740.1"/>
    </source>
</evidence>
<organism evidence="13 14">
    <name type="scientific">Xylanibacter brevis</name>
    <dbReference type="NCBI Taxonomy" id="83231"/>
    <lineage>
        <taxon>Bacteria</taxon>
        <taxon>Pseudomonadati</taxon>
        <taxon>Bacteroidota</taxon>
        <taxon>Bacteroidia</taxon>
        <taxon>Bacteroidales</taxon>
        <taxon>Prevotellaceae</taxon>
        <taxon>Xylanibacter</taxon>
    </lineage>
</organism>
<dbReference type="InterPro" id="IPR017853">
    <property type="entry name" value="GH"/>
</dbReference>
<comment type="similarity">
    <text evidence="3">Belongs to the disproportionating enzyme family.</text>
</comment>
<comment type="catalytic activity">
    <reaction evidence="1">
        <text>Transfers a segment of a (1-&gt;4)-alpha-D-glucan to a new position in an acceptor, which may be glucose or a (1-&gt;4)-alpha-D-glucan.</text>
        <dbReference type="EC" id="2.4.1.25"/>
    </reaction>
</comment>
<keyword evidence="7" id="KW-0328">Glycosyltransferase</keyword>
<dbReference type="InterPro" id="IPR013783">
    <property type="entry name" value="Ig-like_fold"/>
</dbReference>
<dbReference type="SUPFAM" id="SSF51445">
    <property type="entry name" value="(Trans)glycosidases"/>
    <property type="match status" value="1"/>
</dbReference>
<dbReference type="Gene3D" id="3.20.20.80">
    <property type="entry name" value="Glycosidases"/>
    <property type="match status" value="3"/>
</dbReference>
<dbReference type="PANTHER" id="PTHR32518:SF3">
    <property type="entry name" value="4-ALPHA-GLUCANOTRANSFERASE"/>
    <property type="match status" value="1"/>
</dbReference>
<keyword evidence="9" id="KW-0119">Carbohydrate metabolism</keyword>
<evidence type="ECO:0000256" key="6">
    <source>
        <dbReference type="ARBA" id="ARBA00022490"/>
    </source>
</evidence>
<proteinExistence type="inferred from homology"/>
<dbReference type="Pfam" id="PF00686">
    <property type="entry name" value="CBM_20"/>
    <property type="match status" value="1"/>
</dbReference>
<keyword evidence="14" id="KW-1185">Reference proteome</keyword>
<dbReference type="PANTHER" id="PTHR32518">
    <property type="match status" value="1"/>
</dbReference>
<dbReference type="Gene3D" id="2.60.40.10">
    <property type="entry name" value="Immunoglobulins"/>
    <property type="match status" value="1"/>
</dbReference>
<comment type="subcellular location">
    <subcellularLocation>
        <location evidence="2">Cytoplasm</location>
    </subcellularLocation>
</comment>
<evidence type="ECO:0000256" key="10">
    <source>
        <dbReference type="ARBA" id="ARBA00031423"/>
    </source>
</evidence>
<evidence type="ECO:0000256" key="11">
    <source>
        <dbReference type="ARBA" id="ARBA00031501"/>
    </source>
</evidence>
<keyword evidence="6" id="KW-0963">Cytoplasm</keyword>
<reference evidence="13 14" key="1">
    <citation type="submission" date="2020-12" db="EMBL/GenBank/DDBJ databases">
        <title>Whole genome sequences of gut porcine anaerobes.</title>
        <authorList>
            <person name="Kubasova T."/>
            <person name="Jahodarova E."/>
            <person name="Rychlik I."/>
        </authorList>
    </citation>
    <scope>NUCLEOTIDE SEQUENCE [LARGE SCALE GENOMIC DNA]</scope>
    <source>
        <strain evidence="13 14">An925</strain>
    </source>
</reference>
<dbReference type="RefSeq" id="WP_301638620.1">
    <property type="nucleotide sequence ID" value="NZ_JADYTN010000035.1"/>
</dbReference>
<evidence type="ECO:0000256" key="8">
    <source>
        <dbReference type="ARBA" id="ARBA00022679"/>
    </source>
</evidence>
<accession>A0ABS9CIP8</accession>
<name>A0ABS9CIP8_9BACT</name>
<evidence type="ECO:0000259" key="12">
    <source>
        <dbReference type="PROSITE" id="PS51166"/>
    </source>
</evidence>
<dbReference type="InterPro" id="IPR013784">
    <property type="entry name" value="Carb-bd-like_fold"/>
</dbReference>
<evidence type="ECO:0000256" key="9">
    <source>
        <dbReference type="ARBA" id="ARBA00023277"/>
    </source>
</evidence>
<keyword evidence="8" id="KW-0808">Transferase</keyword>
<evidence type="ECO:0000256" key="3">
    <source>
        <dbReference type="ARBA" id="ARBA00005684"/>
    </source>
</evidence>
<evidence type="ECO:0000256" key="1">
    <source>
        <dbReference type="ARBA" id="ARBA00000439"/>
    </source>
</evidence>
<dbReference type="SMART" id="SM01065">
    <property type="entry name" value="CBM_2"/>
    <property type="match status" value="1"/>
</dbReference>
<dbReference type="Proteomes" id="UP001200470">
    <property type="component" value="Unassembled WGS sequence"/>
</dbReference>
<protein>
    <recommendedName>
        <fullName evidence="5">4-alpha-glucanotransferase</fullName>
        <ecNumber evidence="4">2.4.1.25</ecNumber>
    </recommendedName>
    <alternativeName>
        <fullName evidence="10">Amylomaltase</fullName>
    </alternativeName>
    <alternativeName>
        <fullName evidence="11">Disproportionating enzyme</fullName>
    </alternativeName>
</protein>
<dbReference type="InterPro" id="IPR003385">
    <property type="entry name" value="Glyco_hydro_77"/>
</dbReference>
<comment type="caution">
    <text evidence="13">The sequence shown here is derived from an EMBL/GenBank/DDBJ whole genome shotgun (WGS) entry which is preliminary data.</text>
</comment>
<sequence>MKLKFRIKYATSWGERLCVVLNCCSKDGTVRQHHLEMKTDDGEWWLLETSVLESRQHPLSHIVYAYHVEDSKGCVQRREWNLVARCYHFDTAKDYEFCDQWRDRPLLYHLYTDACAVTRHEPLCQEVEARVFPLYRKTLMFRVSAPQLRLGQSVALCGSHPSMGSWNPSRFLRMEYVGQHEWMLTINAVGMFLPLEYKYIVVDDATNSIVSWEEGDNRQVEQTELVDGQVYVMYGEQLRLPEKLWRAAGVAIPVAALRSEHSYGVGDFGDLKHFMDWVARTGMNVVQLLPIFDTTTNHHAPDACPYKPISGFALHPHYIDLDAAGTLRSKTAMTQFMRRRQELNAQATVDYEAVDCVKTDYLRQLFAEQGKRTLSTASCQAFVASASEWLKPYADYRGEPYDYVCYVQYLLHSQLKAAADYGRAKGVVLKGDLPLGMHRESVDVRQYPELFRLDGQMGVSPDHSTTKGQNWQSPTYQWTTDGDSRQHHIEEWLQKRLRHLTQYFGAIKLDHIVGYFCQWELPDDAVDARLGHYIPSLPLTVDEIEYFGLHFRHDLFTRPFINDHIIGQTFGIHADYVREHYLNALAYQLYELKPEFNTQRKVVQAFCGRNDENSLWIRDGLLRLIANVLFVEDHDQKEMYHPRMQAVEEPVFDALNADEKEAYLRLYYNYFRQRHSFYWGQLATRRLAELSDHCRMLVCGDDLGQQPESVSSVLDTLRFLSLEVQQMPKQHGLEFAHLEANPYRSVATISTPDMAPLRLWWQDNPERRQRYYITMLQKEGRAPEQLPAFLAEEIIARHLYCPSMLCILQLQDWLAMDGELRRSRPQDERINTLSDPSHCWNYRMHITIDQLLQADRLNDKILTMVKRSHRYNPE</sequence>
<dbReference type="InterPro" id="IPR002044">
    <property type="entry name" value="CBM20"/>
</dbReference>
<dbReference type="EMBL" id="JADYTN010000035">
    <property type="protein sequence ID" value="MCF2564740.1"/>
    <property type="molecule type" value="Genomic_DNA"/>
</dbReference>
<evidence type="ECO:0000313" key="14">
    <source>
        <dbReference type="Proteomes" id="UP001200470"/>
    </source>
</evidence>
<dbReference type="SUPFAM" id="SSF49452">
    <property type="entry name" value="Starch-binding domain-like"/>
    <property type="match status" value="1"/>
</dbReference>
<evidence type="ECO:0000256" key="5">
    <source>
        <dbReference type="ARBA" id="ARBA00020295"/>
    </source>
</evidence>
<gene>
    <name evidence="13" type="ORF">I6E12_11595</name>
</gene>